<name>A0A839JV41_9FIRM</name>
<keyword evidence="4" id="KW-1185">Reference proteome</keyword>
<feature type="domain" description="Choloylglycine hydrolase/NAAA C-terminal" evidence="2">
    <location>
        <begin position="81"/>
        <end position="177"/>
    </location>
</feature>
<organism evidence="3 4">
    <name type="scientific">Variimorphobacter saccharofermentans</name>
    <dbReference type="NCBI Taxonomy" id="2755051"/>
    <lineage>
        <taxon>Bacteria</taxon>
        <taxon>Bacillati</taxon>
        <taxon>Bacillota</taxon>
        <taxon>Clostridia</taxon>
        <taxon>Lachnospirales</taxon>
        <taxon>Lachnospiraceae</taxon>
        <taxon>Variimorphobacter</taxon>
    </lineage>
</organism>
<dbReference type="EMBL" id="JACEGA010000001">
    <property type="protein sequence ID" value="MBB2181513.1"/>
    <property type="molecule type" value="Genomic_DNA"/>
</dbReference>
<protein>
    <submittedName>
        <fullName evidence="3">Linear amide C-N hydrolase</fullName>
    </submittedName>
</protein>
<evidence type="ECO:0000259" key="2">
    <source>
        <dbReference type="Pfam" id="PF02275"/>
    </source>
</evidence>
<dbReference type="Gene3D" id="3.60.60.10">
    <property type="entry name" value="Penicillin V Acylase, Chain A"/>
    <property type="match status" value="1"/>
</dbReference>
<accession>A0A839JV41</accession>
<dbReference type="Proteomes" id="UP000574276">
    <property type="component" value="Unassembled WGS sequence"/>
</dbReference>
<dbReference type="InterPro" id="IPR029132">
    <property type="entry name" value="CBAH/NAAA_C"/>
</dbReference>
<dbReference type="RefSeq" id="WP_228351291.1">
    <property type="nucleotide sequence ID" value="NZ_JACEGA010000001.1"/>
</dbReference>
<gene>
    <name evidence="3" type="ORF">H0486_01215</name>
</gene>
<evidence type="ECO:0000313" key="4">
    <source>
        <dbReference type="Proteomes" id="UP000574276"/>
    </source>
</evidence>
<evidence type="ECO:0000256" key="1">
    <source>
        <dbReference type="ARBA" id="ARBA00022801"/>
    </source>
</evidence>
<evidence type="ECO:0000313" key="3">
    <source>
        <dbReference type="EMBL" id="MBB2181513.1"/>
    </source>
</evidence>
<comment type="caution">
    <text evidence="3">The sequence shown here is derived from an EMBL/GenBank/DDBJ whole genome shotgun (WGS) entry which is preliminary data.</text>
</comment>
<dbReference type="SUPFAM" id="SSF56235">
    <property type="entry name" value="N-terminal nucleophile aminohydrolases (Ntn hydrolases)"/>
    <property type="match status" value="1"/>
</dbReference>
<reference evidence="3 4" key="1">
    <citation type="submission" date="2020-07" db="EMBL/GenBank/DDBJ databases">
        <title>Characterization and genome sequencing of isolate MD1, a novel member within the family Lachnospiraceae.</title>
        <authorList>
            <person name="Rettenmaier R."/>
            <person name="Di Bello L."/>
            <person name="Zinser C."/>
            <person name="Scheitz K."/>
            <person name="Liebl W."/>
            <person name="Zverlov V."/>
        </authorList>
    </citation>
    <scope>NUCLEOTIDE SEQUENCE [LARGE SCALE GENOMIC DNA]</scope>
    <source>
        <strain evidence="3 4">MD1</strain>
    </source>
</reference>
<sequence length="279" mass="31888">MCTSFAVYHQEKAIYGMNFDTVDIDLKLKINSYNGMNLFYFAGLADNIYREIAGFNSEGLFVCTQAVEYGSGFKSNCDENDWFAFDIFDEALKKTKKASEFFGILNKRVISYPRNPLFPYLGLHTMIADKTGDAFILEEGKDANTVCPIRNDSIVMTNFPNGNFMEANYNEVNGLGADRYICAHEYIHNNIHSFGIDEAFEVLQRTSQDTTSQSPTLCSIVYEPLNNEIYICFKKDFSKRWKISVKEKTIQSLDGFLSNNIIQFTNGEILVNDLIRLYK</sequence>
<proteinExistence type="predicted"/>
<dbReference type="AlphaFoldDB" id="A0A839JV41"/>
<dbReference type="InterPro" id="IPR029055">
    <property type="entry name" value="Ntn_hydrolases_N"/>
</dbReference>
<keyword evidence="1 3" id="KW-0378">Hydrolase</keyword>
<dbReference type="Pfam" id="PF02275">
    <property type="entry name" value="CBAH"/>
    <property type="match status" value="1"/>
</dbReference>
<dbReference type="GO" id="GO:0016787">
    <property type="term" value="F:hydrolase activity"/>
    <property type="evidence" value="ECO:0007669"/>
    <property type="project" value="UniProtKB-KW"/>
</dbReference>